<dbReference type="SUPFAM" id="SSF47336">
    <property type="entry name" value="ACP-like"/>
    <property type="match status" value="1"/>
</dbReference>
<protein>
    <recommendedName>
        <fullName evidence="1">Carrier domain-containing protein</fullName>
    </recommendedName>
</protein>
<dbReference type="KEGG" id="ttu:TERTU_1511"/>
<dbReference type="InterPro" id="IPR009081">
    <property type="entry name" value="PP-bd_ACP"/>
</dbReference>
<dbReference type="EMBL" id="CP001614">
    <property type="protein sequence ID" value="ACR13302.1"/>
    <property type="molecule type" value="Genomic_DNA"/>
</dbReference>
<evidence type="ECO:0000313" key="3">
    <source>
        <dbReference type="Proteomes" id="UP000009080"/>
    </source>
</evidence>
<organism evidence="2 3">
    <name type="scientific">Teredinibacter turnerae (strain ATCC 39867 / T7901)</name>
    <dbReference type="NCBI Taxonomy" id="377629"/>
    <lineage>
        <taxon>Bacteria</taxon>
        <taxon>Pseudomonadati</taxon>
        <taxon>Pseudomonadota</taxon>
        <taxon>Gammaproteobacteria</taxon>
        <taxon>Cellvibrionales</taxon>
        <taxon>Cellvibrionaceae</taxon>
        <taxon>Teredinibacter</taxon>
    </lineage>
</organism>
<reference evidence="2 3" key="1">
    <citation type="journal article" date="2009" name="PLoS ONE">
        <title>The complete genome of Teredinibacter turnerae T7901: an intracellular endosymbiont of marine wood-boring bivalves (shipworms).</title>
        <authorList>
            <person name="Yang J.C."/>
            <person name="Madupu R."/>
            <person name="Durkin A.S."/>
            <person name="Ekborg N.A."/>
            <person name="Pedamallu C.S."/>
            <person name="Hostetler J.B."/>
            <person name="Radune D."/>
            <person name="Toms B.S."/>
            <person name="Henrissat B."/>
            <person name="Coutinho P.M."/>
            <person name="Schwarz S."/>
            <person name="Field L."/>
            <person name="Trindade-Silva A.E."/>
            <person name="Soares C.A.G."/>
            <person name="Elshahawi S."/>
            <person name="Hanora A."/>
            <person name="Schmidt E.W."/>
            <person name="Haygood M.G."/>
            <person name="Posfai J."/>
            <person name="Benner J."/>
            <person name="Madinger C."/>
            <person name="Nove J."/>
            <person name="Anton B."/>
            <person name="Chaudhary K."/>
            <person name="Foster J."/>
            <person name="Holman A."/>
            <person name="Kumar S."/>
            <person name="Lessard P.A."/>
            <person name="Luyten Y.A."/>
            <person name="Slatko B."/>
            <person name="Wood N."/>
            <person name="Wu B."/>
            <person name="Teplitski M."/>
            <person name="Mougous J.D."/>
            <person name="Ward N."/>
            <person name="Eisen J.A."/>
            <person name="Badger J.H."/>
            <person name="Distel D.L."/>
        </authorList>
    </citation>
    <scope>NUCLEOTIDE SEQUENCE [LARGE SCALE GENOMIC DNA]</scope>
    <source>
        <strain evidence="3">ATCC 39867 / T7901</strain>
    </source>
</reference>
<dbReference type="eggNOG" id="ENOG5030T90">
    <property type="taxonomic scope" value="Bacteria"/>
</dbReference>
<accession>C5BT86</accession>
<dbReference type="Proteomes" id="UP000009080">
    <property type="component" value="Chromosome"/>
</dbReference>
<proteinExistence type="predicted"/>
<dbReference type="Pfam" id="PF00550">
    <property type="entry name" value="PP-binding"/>
    <property type="match status" value="1"/>
</dbReference>
<sequence>MDRQLVLNALVKAIKDVSPYAREEMEGWDEHRLENAYLVDLGVSSIDYCQIANIVMEQLDVHCSIDVFVQANNIRDIVTLFCSLNFPHSHKMSETKSQINF</sequence>
<dbReference type="AlphaFoldDB" id="C5BT86"/>
<gene>
    <name evidence="2" type="ordered locus">TERTU_1511</name>
</gene>
<dbReference type="HOGENOM" id="CLU_2290327_0_0_6"/>
<dbReference type="InterPro" id="IPR036736">
    <property type="entry name" value="ACP-like_sf"/>
</dbReference>
<feature type="domain" description="Carrier" evidence="1">
    <location>
        <begin position="27"/>
        <end position="80"/>
    </location>
</feature>
<dbReference type="RefSeq" id="WP_015819415.1">
    <property type="nucleotide sequence ID" value="NC_012997.1"/>
</dbReference>
<dbReference type="OrthoDB" id="7065807at2"/>
<evidence type="ECO:0000259" key="1">
    <source>
        <dbReference type="Pfam" id="PF00550"/>
    </source>
</evidence>
<dbReference type="Gene3D" id="1.10.1200.10">
    <property type="entry name" value="ACP-like"/>
    <property type="match status" value="1"/>
</dbReference>
<keyword evidence="3" id="KW-1185">Reference proteome</keyword>
<name>C5BT86_TERTT</name>
<evidence type="ECO:0000313" key="2">
    <source>
        <dbReference type="EMBL" id="ACR13302.1"/>
    </source>
</evidence>